<keyword evidence="1" id="KW-0472">Membrane</keyword>
<keyword evidence="4" id="KW-1185">Reference proteome</keyword>
<feature type="domain" description="MASE6" evidence="2">
    <location>
        <begin position="8"/>
        <end position="83"/>
    </location>
</feature>
<name>A0A226C195_9FIRM</name>
<dbReference type="RefSeq" id="WP_089022456.1">
    <property type="nucleotide sequence ID" value="NZ_NIQC01000001.1"/>
</dbReference>
<feature type="transmembrane region" description="Helical" evidence="1">
    <location>
        <begin position="39"/>
        <end position="58"/>
    </location>
</feature>
<keyword evidence="1" id="KW-0812">Transmembrane</keyword>
<gene>
    <name evidence="3" type="ORF">CDO51_01160</name>
</gene>
<keyword evidence="1" id="KW-1133">Transmembrane helix</keyword>
<dbReference type="AlphaFoldDB" id="A0A226C195"/>
<dbReference type="OrthoDB" id="9812260at2"/>
<dbReference type="Pfam" id="PF20966">
    <property type="entry name" value="MASE6"/>
    <property type="match status" value="1"/>
</dbReference>
<sequence>MLTLILYFNIEEYKDYALYWIAAVPPVVYLLLGRKIGGIVTFSFLSYMFIFIMTRIQGDFTSDSVYNIVIAVLAITVLISYYELCIQEAYDTLNKKNKELTNLSSTDHLTGLFNRFKLDQVLES</sequence>
<organism evidence="3 4">
    <name type="scientific">Natranaerobius trueperi</name>
    <dbReference type="NCBI Taxonomy" id="759412"/>
    <lineage>
        <taxon>Bacteria</taxon>
        <taxon>Bacillati</taxon>
        <taxon>Bacillota</taxon>
        <taxon>Clostridia</taxon>
        <taxon>Natranaerobiales</taxon>
        <taxon>Natranaerobiaceae</taxon>
        <taxon>Natranaerobius</taxon>
    </lineage>
</organism>
<proteinExistence type="predicted"/>
<accession>A0A226C195</accession>
<evidence type="ECO:0000256" key="1">
    <source>
        <dbReference type="SAM" id="Phobius"/>
    </source>
</evidence>
<evidence type="ECO:0000259" key="2">
    <source>
        <dbReference type="Pfam" id="PF20966"/>
    </source>
</evidence>
<feature type="transmembrane region" description="Helical" evidence="1">
    <location>
        <begin position="16"/>
        <end position="32"/>
    </location>
</feature>
<dbReference type="InterPro" id="IPR048435">
    <property type="entry name" value="MASE6"/>
</dbReference>
<protein>
    <recommendedName>
        <fullName evidence="2">MASE6 domain-containing protein</fullName>
    </recommendedName>
</protein>
<comment type="caution">
    <text evidence="3">The sequence shown here is derived from an EMBL/GenBank/DDBJ whole genome shotgun (WGS) entry which is preliminary data.</text>
</comment>
<dbReference type="Proteomes" id="UP000214588">
    <property type="component" value="Unassembled WGS sequence"/>
</dbReference>
<dbReference type="EMBL" id="NIQC01000001">
    <property type="protein sequence ID" value="OWZ85033.1"/>
    <property type="molecule type" value="Genomic_DNA"/>
</dbReference>
<evidence type="ECO:0000313" key="4">
    <source>
        <dbReference type="Proteomes" id="UP000214588"/>
    </source>
</evidence>
<feature type="transmembrane region" description="Helical" evidence="1">
    <location>
        <begin position="64"/>
        <end position="86"/>
    </location>
</feature>
<reference evidence="3 4" key="1">
    <citation type="submission" date="2017-06" db="EMBL/GenBank/DDBJ databases">
        <title>Draft Genome Sequence of Natranaerobius trueperi halophilic, alkalithermophilic bacteria from soda lakes.</title>
        <authorList>
            <person name="Zhao B."/>
        </authorList>
    </citation>
    <scope>NUCLEOTIDE SEQUENCE [LARGE SCALE GENOMIC DNA]</scope>
    <source>
        <strain evidence="3 4">DSM 18760</strain>
    </source>
</reference>
<evidence type="ECO:0000313" key="3">
    <source>
        <dbReference type="EMBL" id="OWZ85033.1"/>
    </source>
</evidence>